<evidence type="ECO:0000256" key="5">
    <source>
        <dbReference type="ARBA" id="ARBA00023163"/>
    </source>
</evidence>
<geneLocation type="plasmid" evidence="9 10">
    <name>unnamed1</name>
</geneLocation>
<dbReference type="InterPro" id="IPR002178">
    <property type="entry name" value="PTS_EIIA_type-2_dom"/>
</dbReference>
<dbReference type="Pfam" id="PF00874">
    <property type="entry name" value="PRD"/>
    <property type="match status" value="2"/>
</dbReference>
<dbReference type="InterPro" id="IPR036388">
    <property type="entry name" value="WH-like_DNA-bd_sf"/>
</dbReference>
<evidence type="ECO:0000256" key="2">
    <source>
        <dbReference type="ARBA" id="ARBA00022737"/>
    </source>
</evidence>
<evidence type="ECO:0000256" key="4">
    <source>
        <dbReference type="ARBA" id="ARBA00023159"/>
    </source>
</evidence>
<name>A0ABD7YYM8_9LACO</name>
<feature type="domain" description="PTS EIIB type-2" evidence="7">
    <location>
        <begin position="396"/>
        <end position="485"/>
    </location>
</feature>
<dbReference type="InterPro" id="IPR013011">
    <property type="entry name" value="PTS_EIIB_2"/>
</dbReference>
<protein>
    <submittedName>
        <fullName evidence="9">PTS sugar transporter subunit IIA</fullName>
    </submittedName>
</protein>
<evidence type="ECO:0000259" key="8">
    <source>
        <dbReference type="PROSITE" id="PS51372"/>
    </source>
</evidence>
<dbReference type="CDD" id="cd00211">
    <property type="entry name" value="PTS_IIA_fru"/>
    <property type="match status" value="1"/>
</dbReference>
<feature type="domain" description="PRD" evidence="8">
    <location>
        <begin position="280"/>
        <end position="393"/>
    </location>
</feature>
<keyword evidence="2" id="KW-0677">Repeat</keyword>
<dbReference type="InterPro" id="IPR016152">
    <property type="entry name" value="PTrfase/Anion_transptr"/>
</dbReference>
<dbReference type="EMBL" id="CP114510">
    <property type="protein sequence ID" value="WHS18640.1"/>
    <property type="molecule type" value="Genomic_DNA"/>
</dbReference>
<evidence type="ECO:0000256" key="1">
    <source>
        <dbReference type="ARBA" id="ARBA00022679"/>
    </source>
</evidence>
<dbReference type="PROSITE" id="PS51099">
    <property type="entry name" value="PTS_EIIB_TYPE_2"/>
    <property type="match status" value="1"/>
</dbReference>
<keyword evidence="1" id="KW-0808">Transferase</keyword>
<dbReference type="InterPro" id="IPR007737">
    <property type="entry name" value="Mga_HTH"/>
</dbReference>
<evidence type="ECO:0000259" key="6">
    <source>
        <dbReference type="PROSITE" id="PS51094"/>
    </source>
</evidence>
<organism evidence="9 10">
    <name type="scientific">Ligilactobacillus salivarius</name>
    <dbReference type="NCBI Taxonomy" id="1624"/>
    <lineage>
        <taxon>Bacteria</taxon>
        <taxon>Bacillati</taxon>
        <taxon>Bacillota</taxon>
        <taxon>Bacilli</taxon>
        <taxon>Lactobacillales</taxon>
        <taxon>Lactobacillaceae</taxon>
        <taxon>Ligilactobacillus</taxon>
    </lineage>
</organism>
<dbReference type="PROSITE" id="PS51372">
    <property type="entry name" value="PRD_2"/>
    <property type="match status" value="1"/>
</dbReference>
<dbReference type="Pfam" id="PF05043">
    <property type="entry name" value="Mga"/>
    <property type="match status" value="1"/>
</dbReference>
<dbReference type="PANTHER" id="PTHR30185">
    <property type="entry name" value="CRYPTIC BETA-GLUCOSIDE BGL OPERON ANTITERMINATOR"/>
    <property type="match status" value="1"/>
</dbReference>
<dbReference type="Gene3D" id="1.10.1790.10">
    <property type="entry name" value="PRD domain"/>
    <property type="match status" value="2"/>
</dbReference>
<keyword evidence="9" id="KW-0762">Sugar transport</keyword>
<evidence type="ECO:0000256" key="3">
    <source>
        <dbReference type="ARBA" id="ARBA00023015"/>
    </source>
</evidence>
<keyword evidence="3" id="KW-0805">Transcription regulation</keyword>
<dbReference type="InterPro" id="IPR011608">
    <property type="entry name" value="PRD"/>
</dbReference>
<dbReference type="SUPFAM" id="SSF63520">
    <property type="entry name" value="PTS-regulatory domain, PRD"/>
    <property type="match status" value="2"/>
</dbReference>
<keyword evidence="5" id="KW-0804">Transcription</keyword>
<dbReference type="PANTHER" id="PTHR30185:SF13">
    <property type="entry name" value="LICABCH OPERON REGULATOR-RELATED"/>
    <property type="match status" value="1"/>
</dbReference>
<gene>
    <name evidence="9" type="ORF">O2U02_10390</name>
</gene>
<evidence type="ECO:0000313" key="10">
    <source>
        <dbReference type="Proteomes" id="UP001224533"/>
    </source>
</evidence>
<keyword evidence="9" id="KW-0813">Transport</keyword>
<dbReference type="AlphaFoldDB" id="A0ABD7YYM8"/>
<dbReference type="InterPro" id="IPR036634">
    <property type="entry name" value="PRD_sf"/>
</dbReference>
<dbReference type="Gene3D" id="3.40.930.10">
    <property type="entry name" value="Mannitol-specific EII, Chain A"/>
    <property type="match status" value="1"/>
</dbReference>
<dbReference type="SUPFAM" id="SSF55804">
    <property type="entry name" value="Phoshotransferase/anion transport protein"/>
    <property type="match status" value="1"/>
</dbReference>
<dbReference type="RefSeq" id="WP_283536512.1">
    <property type="nucleotide sequence ID" value="NZ_CP114502.1"/>
</dbReference>
<feature type="domain" description="PTS EIIA type-2" evidence="6">
    <location>
        <begin position="491"/>
        <end position="633"/>
    </location>
</feature>
<dbReference type="Gene3D" id="1.10.10.10">
    <property type="entry name" value="Winged helix-like DNA-binding domain superfamily/Winged helix DNA-binding domain"/>
    <property type="match status" value="1"/>
</dbReference>
<keyword evidence="4" id="KW-0010">Activator</keyword>
<dbReference type="GO" id="GO:0016740">
    <property type="term" value="F:transferase activity"/>
    <property type="evidence" value="ECO:0007669"/>
    <property type="project" value="UniProtKB-KW"/>
</dbReference>
<accession>A0ABD7YYM8</accession>
<dbReference type="Pfam" id="PF00359">
    <property type="entry name" value="PTS_EIIA_2"/>
    <property type="match status" value="1"/>
</dbReference>
<dbReference type="SUPFAM" id="SSF52794">
    <property type="entry name" value="PTS system IIB component-like"/>
    <property type="match status" value="1"/>
</dbReference>
<dbReference type="InterPro" id="IPR050661">
    <property type="entry name" value="BglG_antiterminators"/>
</dbReference>
<dbReference type="InterPro" id="IPR036095">
    <property type="entry name" value="PTS_EIIB-like_sf"/>
</dbReference>
<dbReference type="CDD" id="cd05568">
    <property type="entry name" value="PTS_IIB_bgl_like"/>
    <property type="match status" value="1"/>
</dbReference>
<evidence type="ECO:0000313" key="9">
    <source>
        <dbReference type="EMBL" id="WHS18640.1"/>
    </source>
</evidence>
<evidence type="ECO:0000259" key="7">
    <source>
        <dbReference type="PROSITE" id="PS51099"/>
    </source>
</evidence>
<dbReference type="Proteomes" id="UP001224533">
    <property type="component" value="Plasmid unnamed1"/>
</dbReference>
<reference evidence="9 10" key="1">
    <citation type="submission" date="2022-12" db="EMBL/GenBank/DDBJ databases">
        <title>Assessment of beneficial effects and identification of host adaptation-associated genes of Ligilactobacillus salivarius isolated from Meles meles.</title>
        <authorList>
            <person name="Wang Y."/>
        </authorList>
    </citation>
    <scope>NUCLEOTIDE SEQUENCE [LARGE SCALE GENOMIC DNA]</scope>
    <source>
        <strain evidence="9 10">S35</strain>
        <plasmid evidence="9 10">unnamed1</plasmid>
    </source>
</reference>
<keyword evidence="9" id="KW-0614">Plasmid</keyword>
<sequence>MVSSKQSEINKLISYILINQPVHYPDLMNLLEISRKKLAGYLKEIDNLLSDKNVYLVRKRNKGISFEGDKEELNQFLNKSINYLGPEDEKNSILLLLLLVNKEIMIDEICERYFLSRSTVDRIIKELKNKIQSYNLKIDNNQNGIFIVGDESTKRNLASRLILENYQESINNQQREIRIPSEFENIFQISMMDQVQKILSSFIEITKLDFEEYQYQSLLIHICILIKRIEVDEFLKNKKEDYSFYPETIILKKLLEEHFNIKIPNEEVEYLNIHIMALKEDGIRSPQLNQETIENKELRELKGLLINNLFEYDSQLINDLVIHLTSAIHRFKLNLQIVNPYKEQIIKKYYWAFNQAYELGKKLNEYYNIEISKDEVAYIAIHFQSYFERKGKSNKINIVIVCSTGVGTGRLLTQRIETFFSERITVKRVISVKELFSEPVTEDLIVSTVAIDYPGKKVILMSPIGDEESLGLLTMEVGNLQSRQNQGKLLSFLSPQAIFIDNSSQTRKEALKRIGEELIKLGVGKKEITQAIWEREQMGSTALAKYHVAIPHADPKYIKKSLISISIFPNGINWDGSLVYIAFLLGYSENDIKILPFNTIYQEFNKLISNKELIDKIKNSDSSKKVLDLIKQGL</sequence>
<proteinExistence type="predicted"/>
<dbReference type="PROSITE" id="PS51094">
    <property type="entry name" value="PTS_EIIA_TYPE_2"/>
    <property type="match status" value="1"/>
</dbReference>